<keyword evidence="12" id="KW-1185">Reference proteome</keyword>
<feature type="domain" description="B box-type" evidence="10">
    <location>
        <begin position="833"/>
        <end position="872"/>
    </location>
</feature>
<sequence>MASVPGIDNKTVVAVHSFDPATVSWPFKREGQRLMRLFAGDYVEVINGPDNADWWLGRLAHNPTRTGYFPRNFAVTIAEYQEMKEGGEIDERNEKTEQEHRRDFDMNPELNVDDPSVGDDSSVGEDKDEEESEATGQIYVKDYAGMGKAVPRPNPQFPPLSSKPPVATAFAPGKSKMLKSMPGIPKHHQHHHPVAETILEEEGEGGDDEEEEEKEEEEEGSELYSGDGSAISGVSDAGPGGSAAGLTGHRALRRDSTSDDTVRPPMIDISATAGRGKVSESRISTPATYALGRPERDFIRANMPPGMQSHIFRDVTDIADLVLDVTEDSGLAGPADSRATALARRALMDAYGSSSMVSDEAATTVSGPPGSTRTGGDGGGGTTAFSASQATKSEGEKTSTEDGWGTSDWTDIAYRGRQDSLFDGRIRASTCRVAAGIEPTHMRLAIERARERGQRWTHMFRPGLNDITNESLKMGRDPCVLSNLYLYDYATREQFMRQHIRDQNGTMWFELQRKKPHLFYMRLEFVDVMMFHPDAWGLPDAGNVVMGNAGEPYDPFHGWFHQVASNADREFTDVQFSYATRIRIVPPETFSTMALGKLPDWLQPYTELQADLSESADLIKQLQDGSEDDDNITRAMVGDNDGILRGRVELTMQNLLEAGLVDEEEVYVHVDDLRRASNESRFLAPDVLGVEEERYSLTGLNGLRLLLRATGNPDGTKGHVVITPKQIKSMAMQLGIHGNYHYYWYCYFALKYNLPPDWEVIIRGSDVRYYVKLDRGGAGAFAGAGRRTDESSRLAMDQGQVCHPMLEAFREHLNDCILNDFLWDYRGFLKVKCSECGVLDSVVWCQQCTDNFCCDCYGTVHKRRKSHWAYPLPGCRYLTKAEAAMFSDALPFVNVGFCNRRRFLARDNQSDKTGPCQCQWLFFPREAFEAALQQCPADHWHLARLNPPRLAPDADGFYYSFAHDVITDDPAYIHQKSAEQTALLKLQKFIRGALVRKRVRRQTDAVTMIASCKRMWDAQRFFGRHGSNAMILRSWYRKFRARADYQLTHQRISKVQATFRGMAERRRLMVKHMKAAKIQSYWRMKLTQKALADMNRVATDIQRVLRGYWYGRKPVRDMQEKAATIQGILRGVLVRARMQRQLKTVLRVQALVKGFLDRTALRRRVAAATRIQSCWRRWQASLEVKVMLFGELEAMEEERKRLMRTKLANLAALLLQRNLRRNLNKRLAVLMRRTRATTEKQVNTVVGQVMLALMGINNYIHPWWRHLPPAVSMQLRDLKAHLQRAIANVPIEACELLASEMFFGKKERFKDKMKAVEGKAGGGGRSDMAAEILLTVTKETLNMAGGQLTVGRLKDITTWTAYSMGHCAVALDRAMPEGAFSREFVELSDVPGRGTCSVPCRAKEPMMVLWKDMASLKHSHDRRMRISEENFWLLTMKGLPQKVLNVTLIAETLITLREFLDQPRLQMDSNLSFQGVDATAAQQIFDLIGCEIEHRLPEDWPINYGKKTAHVVVQELLRHVKKIEPPSIKKVAERKKARRFAYLTRRQVLRCVQNLGVMLRNVPVDVTTTTSRTLEIQRLRELFALSRRNEYQEHTPFVLGVVVIHLTLRALLARVMRHRAAIVIQTQYRYYKVITYTNRIKGPVLRMQRSWRALKAALQLVRQNTAAVTIQHNYRSVVTKRRNAALMRAVLRLQSIFRTKIHQRWINHLNTRAVLIQRFFRGHLVRSSLHGEGSDIVRRYKKALRDLAEERLRNKDTFPFYMYLVRRSYMLCQYRNAVEEHRDDVVDIKRMKARQKMMKLEQYRLHAIAKEETESKVQRLSCYEPPAFARRRVQQIRPRLALEKTSIQTVCESIHRNLAAVYPRAGAAHDEKGVHSAIRRGQMALASRKLKDSSAKDSEQSVMDDEGPAQKHSIPVASALPSDQWSAWLQLHFESSIPWMPKTVCGGIMQAEFQTDREVVFLYATAYMFGFLCRTDDTRPPWSHRLPMIHDHSKALLSGANSFGEHIAAVTRVIASKLAADSEVKSCFHGVAVDPWKKAVVNAATLWRSIFTYIVSSNHQSDRAIVLFMAACEAALVACKASLSTLWRSTNDQFTTRVAGGGKYRGLKHRPHWAVADRAMYNGILDRGHLGLDYGQRPTRDAVASHEHLFETANGSGSFSKQKAARLDDFINDVISLRFAIDWLHECIDQGTQALETMNKRKAKAQLESISAAHASRRRKGDAEQPHQQDGNFTWSDDGELRGVMGVSSKLIDIVCGSSASPLLHGACVSGHLLVAVWKGIEPMVSTLTQRYVNNVTLGAGQHYLPPPGLELVDAGRIPAGTRPNGYHSRGYHWIAESYTKPSQAFTSYTARVPNVTIGLVSRVQGLYRGFIMRHRYVTSVRAVAHFSKLASWPPSHNKARKATSSESRGPETARSARSAYTTDGRSKGRSKAAFDDDKAVETFKPTVSPYLGGKTQAKTTGSRNADDRPVRSSRVVKVQTANSASLPDIIQADHAACANLYFLYVYNMWLAGEMIRVWQWLSWSYEKVMDRFATLLQRNPNLKPMVESIAAQLKQRQLVHSQSRDAAAHNPAPPSGKKGGKQLEKRHSRKGEDAFLSRPVPASSNPRGGSSVSDIISMPSLKVQRGQSSVDDVTAAANAGLPDQANVDKEYMKKYLIDMDGDDSQFKDIDANVLPISTGGPDSPKRVDPEEVLLRDIGGPSNDPRGNPKVTIEFCVGKLQPVWLGIKPVRFRLCRTKLLQTLKSPEIATHFVNQEKQGNYLACIMLLEDTSIGNLNVFNPATLSPNQPFMTETVMQVIAGFIGICVKNEQLDKAASLVQQTIEKMPAALRDLHATHKSVVEAYIFDTALGVAFAAAKVDPKLLGDRAEFYFQQASARYQRMGHVCRYAKCCLRYACVLFRQGHFHEAEYFCSRAVQEMTANSETSKASSLLATAFINRAISAATQKQVMEADTHLKNGMALLRHLPKLKAENLQAFDNTVWLIRKLKELWPSNQHKFVQRN</sequence>
<feature type="domain" description="SH3" evidence="9">
    <location>
        <begin position="7"/>
        <end position="79"/>
    </location>
</feature>
<dbReference type="PROSITE" id="PS50096">
    <property type="entry name" value="IQ"/>
    <property type="match status" value="6"/>
</dbReference>
<evidence type="ECO:0000256" key="7">
    <source>
        <dbReference type="PROSITE-ProRule" id="PRU00192"/>
    </source>
</evidence>
<feature type="region of interest" description="Disordered" evidence="8">
    <location>
        <begin position="2394"/>
        <end position="2434"/>
    </location>
</feature>
<gene>
    <name evidence="11" type="ORF">FOL47_006449</name>
</gene>
<evidence type="ECO:0000256" key="5">
    <source>
        <dbReference type="ARBA" id="ARBA00022860"/>
    </source>
</evidence>
<dbReference type="Gene3D" id="2.30.30.40">
    <property type="entry name" value="SH3 Domains"/>
    <property type="match status" value="1"/>
</dbReference>
<dbReference type="GO" id="GO:0007051">
    <property type="term" value="P:spindle organization"/>
    <property type="evidence" value="ECO:0007669"/>
    <property type="project" value="TreeGrafter"/>
</dbReference>
<feature type="compositionally biased region" description="Basic and acidic residues" evidence="8">
    <location>
        <begin position="2582"/>
        <end position="2596"/>
    </location>
</feature>
<evidence type="ECO:0000256" key="8">
    <source>
        <dbReference type="SAM" id="MobiDB-lite"/>
    </source>
</evidence>
<feature type="region of interest" description="Disordered" evidence="8">
    <location>
        <begin position="357"/>
        <end position="409"/>
    </location>
</feature>
<evidence type="ECO:0000256" key="6">
    <source>
        <dbReference type="PROSITE-ProRule" id="PRU00024"/>
    </source>
</evidence>
<dbReference type="PANTHER" id="PTHR22706:SF1">
    <property type="entry name" value="ASSEMBLY FACTOR FOR SPINDLE MICROTUBULES"/>
    <property type="match status" value="1"/>
</dbReference>
<feature type="region of interest" description="Disordered" evidence="8">
    <location>
        <begin position="2206"/>
        <end position="2237"/>
    </location>
</feature>
<dbReference type="SMART" id="SM00326">
    <property type="entry name" value="SH3"/>
    <property type="match status" value="1"/>
</dbReference>
<evidence type="ECO:0000313" key="12">
    <source>
        <dbReference type="Proteomes" id="UP000591131"/>
    </source>
</evidence>
<keyword evidence="6" id="KW-0479">Metal-binding</keyword>
<keyword evidence="5" id="KW-0112">Calmodulin-binding</keyword>
<reference evidence="11 12" key="1">
    <citation type="submission" date="2020-04" db="EMBL/GenBank/DDBJ databases">
        <title>Perkinsus chesapeaki whole genome sequence.</title>
        <authorList>
            <person name="Bogema D.R."/>
        </authorList>
    </citation>
    <scope>NUCLEOTIDE SEQUENCE [LARGE SCALE GENOMIC DNA]</scope>
    <source>
        <strain evidence="11">ATCC PRA-425</strain>
    </source>
</reference>
<dbReference type="GO" id="GO:0000922">
    <property type="term" value="C:spindle pole"/>
    <property type="evidence" value="ECO:0007669"/>
    <property type="project" value="TreeGrafter"/>
</dbReference>
<evidence type="ECO:0000256" key="2">
    <source>
        <dbReference type="ARBA" id="ARBA00022443"/>
    </source>
</evidence>
<dbReference type="Gene3D" id="1.25.40.10">
    <property type="entry name" value="Tetratricopeptide repeat domain"/>
    <property type="match status" value="1"/>
</dbReference>
<proteinExistence type="predicted"/>
<dbReference type="Gene3D" id="1.20.5.190">
    <property type="match status" value="2"/>
</dbReference>
<evidence type="ECO:0000259" key="9">
    <source>
        <dbReference type="PROSITE" id="PS50002"/>
    </source>
</evidence>
<keyword evidence="3" id="KW-0963">Cytoplasm</keyword>
<feature type="region of interest" description="Disordered" evidence="8">
    <location>
        <begin position="2447"/>
        <end position="2473"/>
    </location>
</feature>
<comment type="subcellular location">
    <subcellularLocation>
        <location evidence="1">Cytoplasm</location>
    </subcellularLocation>
</comment>
<feature type="compositionally biased region" description="Gly residues" evidence="8">
    <location>
        <begin position="373"/>
        <end position="382"/>
    </location>
</feature>
<dbReference type="GO" id="GO:0005516">
    <property type="term" value="F:calmodulin binding"/>
    <property type="evidence" value="ECO:0007669"/>
    <property type="project" value="UniProtKB-KW"/>
</dbReference>
<dbReference type="EMBL" id="JAAPAO010000036">
    <property type="protein sequence ID" value="KAF4676293.1"/>
    <property type="molecule type" value="Genomic_DNA"/>
</dbReference>
<feature type="compositionally biased region" description="Basic and acidic residues" evidence="8">
    <location>
        <begin position="253"/>
        <end position="262"/>
    </location>
</feature>
<protein>
    <submittedName>
        <fullName evidence="11">Uncharacterized protein</fullName>
    </submittedName>
</protein>
<dbReference type="Proteomes" id="UP000591131">
    <property type="component" value="Unassembled WGS sequence"/>
</dbReference>
<dbReference type="SMART" id="SM00015">
    <property type="entry name" value="IQ"/>
    <property type="match status" value="13"/>
</dbReference>
<feature type="region of interest" description="Disordered" evidence="8">
    <location>
        <begin position="84"/>
        <end position="135"/>
    </location>
</feature>
<dbReference type="InterPro" id="IPR011990">
    <property type="entry name" value="TPR-like_helical_dom_sf"/>
</dbReference>
<evidence type="ECO:0000256" key="1">
    <source>
        <dbReference type="ARBA" id="ARBA00004496"/>
    </source>
</evidence>
<keyword evidence="4" id="KW-0677">Repeat</keyword>
<dbReference type="OrthoDB" id="432303at2759"/>
<feature type="region of interest" description="Disordered" evidence="8">
    <location>
        <begin position="2558"/>
        <end position="2616"/>
    </location>
</feature>
<dbReference type="InterPro" id="IPR000315">
    <property type="entry name" value="Znf_B-box"/>
</dbReference>
<dbReference type="CDD" id="cd19757">
    <property type="entry name" value="Bbox1"/>
    <property type="match status" value="1"/>
</dbReference>
<dbReference type="InterPro" id="IPR001452">
    <property type="entry name" value="SH3_domain"/>
</dbReference>
<evidence type="ECO:0000313" key="11">
    <source>
        <dbReference type="EMBL" id="KAF4676293.1"/>
    </source>
</evidence>
<feature type="compositionally biased region" description="Polar residues" evidence="8">
    <location>
        <begin position="2603"/>
        <end position="2615"/>
    </location>
</feature>
<dbReference type="PANTHER" id="PTHR22706">
    <property type="entry name" value="ASSEMBLY FACTOR FOR SPINDLE MICROTUBULES"/>
    <property type="match status" value="1"/>
</dbReference>
<dbReference type="PROSITE" id="PS50119">
    <property type="entry name" value="ZF_BBOX"/>
    <property type="match status" value="1"/>
</dbReference>
<feature type="compositionally biased region" description="Basic and acidic residues" evidence="8">
    <location>
        <begin position="84"/>
        <end position="105"/>
    </location>
</feature>
<feature type="compositionally biased region" description="Acidic residues" evidence="8">
    <location>
        <begin position="122"/>
        <end position="133"/>
    </location>
</feature>
<feature type="region of interest" description="Disordered" evidence="8">
    <location>
        <begin position="1887"/>
        <end position="1912"/>
    </location>
</feature>
<dbReference type="Pfam" id="PF00612">
    <property type="entry name" value="IQ"/>
    <property type="match status" value="3"/>
</dbReference>
<keyword evidence="6" id="KW-0862">Zinc</keyword>
<evidence type="ECO:0000256" key="3">
    <source>
        <dbReference type="ARBA" id="ARBA00022490"/>
    </source>
</evidence>
<feature type="compositionally biased region" description="Basic and acidic residues" evidence="8">
    <location>
        <begin position="1889"/>
        <end position="1899"/>
    </location>
</feature>
<dbReference type="GO" id="GO:0008270">
    <property type="term" value="F:zinc ion binding"/>
    <property type="evidence" value="ECO:0007669"/>
    <property type="project" value="UniProtKB-KW"/>
</dbReference>
<dbReference type="GO" id="GO:0000278">
    <property type="term" value="P:mitotic cell cycle"/>
    <property type="evidence" value="ECO:0007669"/>
    <property type="project" value="TreeGrafter"/>
</dbReference>
<dbReference type="GO" id="GO:0051295">
    <property type="term" value="P:establishment of meiotic spindle localization"/>
    <property type="evidence" value="ECO:0007669"/>
    <property type="project" value="TreeGrafter"/>
</dbReference>
<feature type="region of interest" description="Disordered" evidence="8">
    <location>
        <begin position="199"/>
        <end position="282"/>
    </location>
</feature>
<evidence type="ECO:0000259" key="10">
    <source>
        <dbReference type="PROSITE" id="PS50119"/>
    </source>
</evidence>
<dbReference type="SUPFAM" id="SSF50044">
    <property type="entry name" value="SH3-domain"/>
    <property type="match status" value="1"/>
</dbReference>
<name>A0A7J6MXL6_PERCH</name>
<keyword evidence="2 7" id="KW-0728">SH3 domain</keyword>
<accession>A0A7J6MXL6</accession>
<dbReference type="SUPFAM" id="SSF48452">
    <property type="entry name" value="TPR-like"/>
    <property type="match status" value="1"/>
</dbReference>
<comment type="caution">
    <text evidence="11">The sequence shown here is derived from an EMBL/GenBank/DDBJ whole genome shotgun (WGS) entry which is preliminary data.</text>
</comment>
<keyword evidence="6" id="KW-0863">Zinc-finger</keyword>
<dbReference type="InterPro" id="IPR036028">
    <property type="entry name" value="SH3-like_dom_sf"/>
</dbReference>
<organism evidence="11 12">
    <name type="scientific">Perkinsus chesapeaki</name>
    <name type="common">Clam parasite</name>
    <name type="synonym">Perkinsus andrewsi</name>
    <dbReference type="NCBI Taxonomy" id="330153"/>
    <lineage>
        <taxon>Eukaryota</taxon>
        <taxon>Sar</taxon>
        <taxon>Alveolata</taxon>
        <taxon>Perkinsozoa</taxon>
        <taxon>Perkinsea</taxon>
        <taxon>Perkinsida</taxon>
        <taxon>Perkinsidae</taxon>
        <taxon>Perkinsus</taxon>
    </lineage>
</organism>
<feature type="compositionally biased region" description="Low complexity" evidence="8">
    <location>
        <begin position="363"/>
        <end position="372"/>
    </location>
</feature>
<feature type="compositionally biased region" description="Acidic residues" evidence="8">
    <location>
        <begin position="199"/>
        <end position="221"/>
    </location>
</feature>
<dbReference type="PROSITE" id="PS50002">
    <property type="entry name" value="SH3"/>
    <property type="match status" value="1"/>
</dbReference>
<dbReference type="GO" id="GO:0005737">
    <property type="term" value="C:cytoplasm"/>
    <property type="evidence" value="ECO:0007669"/>
    <property type="project" value="UniProtKB-SubCell"/>
</dbReference>
<dbReference type="InterPro" id="IPR000048">
    <property type="entry name" value="IQ_motif_EF-hand-BS"/>
</dbReference>
<dbReference type="InterPro" id="IPR051185">
    <property type="entry name" value="ASPM"/>
</dbReference>
<evidence type="ECO:0000256" key="4">
    <source>
        <dbReference type="ARBA" id="ARBA00022737"/>
    </source>
</evidence>